<name>A0A077MB92_9MICO</name>
<sequence length="63" mass="6765">MVMVSADEWESVQETLFWLSQPGIADALDEARADVAAGRVLDEGQARAALGLPARAPRRGRVS</sequence>
<organism evidence="2 3">
    <name type="scientific">Nostocoides jenkinsii Ben 74</name>
    <dbReference type="NCBI Taxonomy" id="1193518"/>
    <lineage>
        <taxon>Bacteria</taxon>
        <taxon>Bacillati</taxon>
        <taxon>Actinomycetota</taxon>
        <taxon>Actinomycetes</taxon>
        <taxon>Micrococcales</taxon>
        <taxon>Intrasporangiaceae</taxon>
        <taxon>Nostocoides</taxon>
    </lineage>
</organism>
<dbReference type="Proteomes" id="UP000035720">
    <property type="component" value="Unassembled WGS sequence"/>
</dbReference>
<evidence type="ECO:0008006" key="4">
    <source>
        <dbReference type="Google" id="ProtNLM"/>
    </source>
</evidence>
<protein>
    <recommendedName>
        <fullName evidence="4">Antitoxin</fullName>
    </recommendedName>
</protein>
<comment type="similarity">
    <text evidence="1">Belongs to the phD/YefM antitoxin family.</text>
</comment>
<evidence type="ECO:0000313" key="2">
    <source>
        <dbReference type="EMBL" id="CCI53130.1"/>
    </source>
</evidence>
<comment type="caution">
    <text evidence="2">The sequence shown here is derived from an EMBL/GenBank/DDBJ whole genome shotgun (WGS) entry which is preliminary data.</text>
</comment>
<gene>
    <name evidence="2" type="ORF">BN13_30082</name>
</gene>
<dbReference type="Gene3D" id="1.10.1220.170">
    <property type="match status" value="1"/>
</dbReference>
<dbReference type="SUPFAM" id="SSF143120">
    <property type="entry name" value="YefM-like"/>
    <property type="match status" value="1"/>
</dbReference>
<evidence type="ECO:0000313" key="3">
    <source>
        <dbReference type="Proteomes" id="UP000035720"/>
    </source>
</evidence>
<evidence type="ECO:0000256" key="1">
    <source>
        <dbReference type="ARBA" id="ARBA00009981"/>
    </source>
</evidence>
<reference evidence="2 3" key="1">
    <citation type="journal article" date="2013" name="ISME J.">
        <title>A metabolic model for members of the genus Tetrasphaera involved in enhanced biological phosphorus removal.</title>
        <authorList>
            <person name="Kristiansen R."/>
            <person name="Nguyen H.T.T."/>
            <person name="Saunders A.M."/>
            <person name="Nielsen J.L."/>
            <person name="Wimmer R."/>
            <person name="Le V.Q."/>
            <person name="McIlroy S.J."/>
            <person name="Petrovski S."/>
            <person name="Seviour R.J."/>
            <person name="Calteau A."/>
            <person name="Nielsen K.L."/>
            <person name="Nielsen P.H."/>
        </authorList>
    </citation>
    <scope>NUCLEOTIDE SEQUENCE [LARGE SCALE GENOMIC DNA]</scope>
    <source>
        <strain evidence="2 3">Ben 74</strain>
    </source>
</reference>
<accession>A0A077MB92</accession>
<dbReference type="InterPro" id="IPR036165">
    <property type="entry name" value="YefM-like_sf"/>
</dbReference>
<proteinExistence type="inferred from homology"/>
<dbReference type="EMBL" id="CAJC01000139">
    <property type="protein sequence ID" value="CCI53130.1"/>
    <property type="molecule type" value="Genomic_DNA"/>
</dbReference>
<keyword evidence="3" id="KW-1185">Reference proteome</keyword>
<dbReference type="STRING" id="1193518.BN13_30082"/>
<dbReference type="AlphaFoldDB" id="A0A077MB92"/>